<dbReference type="CDD" id="cd00405">
    <property type="entry name" value="PRAI"/>
    <property type="match status" value="1"/>
</dbReference>
<dbReference type="GO" id="GO:0016829">
    <property type="term" value="F:lyase activity"/>
    <property type="evidence" value="ECO:0007669"/>
    <property type="project" value="UniProtKB-KW"/>
</dbReference>
<evidence type="ECO:0000256" key="9">
    <source>
        <dbReference type="HAMAP-Rule" id="MF_00135"/>
    </source>
</evidence>
<evidence type="ECO:0000256" key="7">
    <source>
        <dbReference type="ARBA" id="ARBA00023141"/>
    </source>
</evidence>
<evidence type="ECO:0000313" key="12">
    <source>
        <dbReference type="Proteomes" id="UP000046067"/>
    </source>
</evidence>
<keyword evidence="8 9" id="KW-0413">Isomerase</keyword>
<sequence>MQLHGEEDSAYVSELRAALPESIEIWKAYGVADALPELLPEHIDRHLLDAKIGEQSGGTGHSFDWRLLPKHSDLMLAGGLSAENVAQAAQLGCRGLDFNSGVESAPGKKDANQLQQVFQQLRNY</sequence>
<dbReference type="Proteomes" id="UP000046067">
    <property type="component" value="Unassembled WGS sequence"/>
</dbReference>
<dbReference type="GO" id="GO:0000162">
    <property type="term" value="P:L-tryptophan biosynthetic process"/>
    <property type="evidence" value="ECO:0007669"/>
    <property type="project" value="UniProtKB-UniRule"/>
</dbReference>
<keyword evidence="6 9" id="KW-0822">Tryptophan biosynthesis</keyword>
<dbReference type="GO" id="GO:0004640">
    <property type="term" value="F:phosphoribosylanthranilate isomerase activity"/>
    <property type="evidence" value="ECO:0007669"/>
    <property type="project" value="UniProtKB-UniRule"/>
</dbReference>
<evidence type="ECO:0000256" key="4">
    <source>
        <dbReference type="ARBA" id="ARBA00022272"/>
    </source>
</evidence>
<evidence type="ECO:0000256" key="8">
    <source>
        <dbReference type="ARBA" id="ARBA00023235"/>
    </source>
</evidence>
<comment type="pathway">
    <text evidence="2 9">Amino-acid biosynthesis; L-tryptophan biosynthesis; L-tryptophan from chorismate: step 3/5.</text>
</comment>
<dbReference type="InterPro" id="IPR001240">
    <property type="entry name" value="PRAI_dom"/>
</dbReference>
<dbReference type="HAMAP" id="MF_00135">
    <property type="entry name" value="PRAI"/>
    <property type="match status" value="1"/>
</dbReference>
<gene>
    <name evidence="11" type="primary">trpC</name>
    <name evidence="9" type="synonym">trpF</name>
    <name evidence="11" type="ORF">ERS013201_00178</name>
</gene>
<keyword evidence="7 9" id="KW-0057">Aromatic amino acid biosynthesis</keyword>
<dbReference type="InterPro" id="IPR011060">
    <property type="entry name" value="RibuloseP-bd_barrel"/>
</dbReference>
<evidence type="ECO:0000256" key="3">
    <source>
        <dbReference type="ARBA" id="ARBA00012572"/>
    </source>
</evidence>
<comment type="similarity">
    <text evidence="9">Belongs to the TrpF family.</text>
</comment>
<dbReference type="SUPFAM" id="SSF51366">
    <property type="entry name" value="Ribulose-phoshate binding barrel"/>
    <property type="match status" value="1"/>
</dbReference>
<accession>A0A655UPZ8</accession>
<evidence type="ECO:0000256" key="5">
    <source>
        <dbReference type="ARBA" id="ARBA00022605"/>
    </source>
</evidence>
<dbReference type="InterPro" id="IPR044643">
    <property type="entry name" value="TrpF_fam"/>
</dbReference>
<dbReference type="AlphaFoldDB" id="A0A655UPZ8"/>
<evidence type="ECO:0000259" key="10">
    <source>
        <dbReference type="Pfam" id="PF00697"/>
    </source>
</evidence>
<evidence type="ECO:0000256" key="1">
    <source>
        <dbReference type="ARBA" id="ARBA00001164"/>
    </source>
</evidence>
<feature type="domain" description="N-(5'phosphoribosyl) anthranilate isomerase (PRAI)" evidence="10">
    <location>
        <begin position="1"/>
        <end position="120"/>
    </location>
</feature>
<organism evidence="11 12">
    <name type="scientific">Vibrio cholerae</name>
    <dbReference type="NCBI Taxonomy" id="666"/>
    <lineage>
        <taxon>Bacteria</taxon>
        <taxon>Pseudomonadati</taxon>
        <taxon>Pseudomonadota</taxon>
        <taxon>Gammaproteobacteria</taxon>
        <taxon>Vibrionales</taxon>
        <taxon>Vibrionaceae</taxon>
        <taxon>Vibrio</taxon>
    </lineage>
</organism>
<evidence type="ECO:0000256" key="6">
    <source>
        <dbReference type="ARBA" id="ARBA00022822"/>
    </source>
</evidence>
<name>A0A655UPZ8_VIBCL</name>
<keyword evidence="11" id="KW-0456">Lyase</keyword>
<comment type="catalytic activity">
    <reaction evidence="1 9">
        <text>N-(5-phospho-beta-D-ribosyl)anthranilate = 1-(2-carboxyphenylamino)-1-deoxy-D-ribulose 5-phosphate</text>
        <dbReference type="Rhea" id="RHEA:21540"/>
        <dbReference type="ChEBI" id="CHEBI:18277"/>
        <dbReference type="ChEBI" id="CHEBI:58613"/>
        <dbReference type="EC" id="5.3.1.24"/>
    </reaction>
</comment>
<protein>
    <recommendedName>
        <fullName evidence="4 9">N-(5'-phosphoribosyl)anthranilate isomerase</fullName>
        <shortName evidence="9">PRAI</shortName>
        <ecNumber evidence="3 9">5.3.1.24</ecNumber>
    </recommendedName>
</protein>
<dbReference type="InterPro" id="IPR013785">
    <property type="entry name" value="Aldolase_TIM"/>
</dbReference>
<dbReference type="UniPathway" id="UPA00035">
    <property type="reaction ID" value="UER00042"/>
</dbReference>
<dbReference type="EMBL" id="CWQJ01000001">
    <property type="protein sequence ID" value="CSB53691.1"/>
    <property type="molecule type" value="Genomic_DNA"/>
</dbReference>
<dbReference type="PANTHER" id="PTHR42894:SF1">
    <property type="entry name" value="N-(5'-PHOSPHORIBOSYL)ANTHRANILATE ISOMERASE"/>
    <property type="match status" value="1"/>
</dbReference>
<keyword evidence="5 9" id="KW-0028">Amino-acid biosynthesis</keyword>
<dbReference type="Pfam" id="PF00697">
    <property type="entry name" value="PRAI"/>
    <property type="match status" value="1"/>
</dbReference>
<evidence type="ECO:0000313" key="11">
    <source>
        <dbReference type="EMBL" id="CSB53691.1"/>
    </source>
</evidence>
<dbReference type="Gene3D" id="3.20.20.70">
    <property type="entry name" value="Aldolase class I"/>
    <property type="match status" value="1"/>
</dbReference>
<dbReference type="EC" id="5.3.1.24" evidence="3 9"/>
<dbReference type="PANTHER" id="PTHR42894">
    <property type="entry name" value="N-(5'-PHOSPHORIBOSYL)ANTHRANILATE ISOMERASE"/>
    <property type="match status" value="1"/>
</dbReference>
<evidence type="ECO:0000256" key="2">
    <source>
        <dbReference type="ARBA" id="ARBA00004664"/>
    </source>
</evidence>
<proteinExistence type="inferred from homology"/>
<reference evidence="11 12" key="1">
    <citation type="submission" date="2015-07" db="EMBL/GenBank/DDBJ databases">
        <authorList>
            <consortium name="Pathogen Informatics"/>
        </authorList>
    </citation>
    <scope>NUCLEOTIDE SEQUENCE [LARGE SCALE GENOMIC DNA]</scope>
    <source>
        <strain evidence="11 12">A325</strain>
    </source>
</reference>